<sequence length="808" mass="89979">MQYAINPAVRGLFFLLLLAGAGRPAAGQTDTLHPVYRQFNTYRTGALPEKLFVHLDRTYYLTGESLWFKLYCVDGVGHRPLHLSQVAYLELLGPDRKPVLQTKVSLADNERSGAFFLPASLSSGHYLVRAYTNWMKNAGPDFFFEQPVTIVNPFKRLGPPVAAPDSAAYDVQFFPEGGNLVSGLPAKVAFRGVDGQGKGIAFSGVLLGAANDTVARFAPTRYGIGHFTFTPTAQAYRAVVKVAGGRTVTVPLPAAYERGYAMQVTEADGGRLKVTVRTTRDTPRSSPALYLLAHTRHAVKVAETRYLEDNEVTFMVDKNALGEGISHLTVFDADRKPLCERLYFRRPARRLTAAVKPDKGQYAAREKVSLDVTAGDGAGGSRAADLSVSVYRLDSLGGPGADPHSYLWLTSDLRGNVESPGYYLDGDDAGVPEATDNLMLTHGWRRFRWEDVLRRDTAAFSLAHLPEYGGHVVRAKVIDTRTGAPATGIMTYLAAPGKLIRLYVARSNDQGLVRFELKDFFGPREIVVQTNPLRDSTYRIEISTPYAEAFSERRLPAFDLSENVQQTLSERSLSMQTQNVYFGDRQNQFRAPVLDSLPFYGTPDERYFLDEFTRFTVMEDVLREYVTGAYARRRRGSYYLTMYDKGHDMEALLDNPVVLLDGVPVFDVDKIMAFDPLKIKRLDVMARNYLLGPLLLPGILSYATYKGDLAGFRLDPRSVIMEYDGLQLQRDFYAPRYDAAKARESRLPDLRHLLYWSPRVPTDAQGKARLEFYTSDLEGVYLGVVNGVSADGLAGSSTFTFEVRNVAR</sequence>
<evidence type="ECO:0000256" key="1">
    <source>
        <dbReference type="SAM" id="SignalP"/>
    </source>
</evidence>
<accession>A0A6J4KAZ8</accession>
<reference evidence="2" key="1">
    <citation type="submission" date="2020-02" db="EMBL/GenBank/DDBJ databases">
        <authorList>
            <person name="Meier V. D."/>
        </authorList>
    </citation>
    <scope>NUCLEOTIDE SEQUENCE</scope>
    <source>
        <strain evidence="2">AVDCRST_MAG56</strain>
    </source>
</reference>
<dbReference type="AlphaFoldDB" id="A0A6J4KAZ8"/>
<dbReference type="EMBL" id="CADCTQ010000441">
    <property type="protein sequence ID" value="CAA9299789.1"/>
    <property type="molecule type" value="Genomic_DNA"/>
</dbReference>
<evidence type="ECO:0000313" key="2">
    <source>
        <dbReference type="EMBL" id="CAA9299789.1"/>
    </source>
</evidence>
<proteinExistence type="predicted"/>
<name>A0A6J4KAZ8_9SPHI</name>
<feature type="chain" id="PRO_5026715615" description="Macroglobulin domain-containing protein" evidence="1">
    <location>
        <begin position="27"/>
        <end position="808"/>
    </location>
</feature>
<protein>
    <recommendedName>
        <fullName evidence="3">Macroglobulin domain-containing protein</fullName>
    </recommendedName>
</protein>
<keyword evidence="1" id="KW-0732">Signal</keyword>
<evidence type="ECO:0008006" key="3">
    <source>
        <dbReference type="Google" id="ProtNLM"/>
    </source>
</evidence>
<gene>
    <name evidence="2" type="ORF">AVDCRST_MAG56-5327</name>
</gene>
<organism evidence="2">
    <name type="scientific">uncultured Cytophagales bacterium</name>
    <dbReference type="NCBI Taxonomy" id="158755"/>
    <lineage>
        <taxon>Bacteria</taxon>
        <taxon>Pseudomonadati</taxon>
        <taxon>Bacteroidota</taxon>
        <taxon>Sphingobacteriia</taxon>
        <taxon>Sphingobacteriales</taxon>
        <taxon>environmental samples</taxon>
    </lineage>
</organism>
<feature type="signal peptide" evidence="1">
    <location>
        <begin position="1"/>
        <end position="26"/>
    </location>
</feature>